<evidence type="ECO:0000313" key="2">
    <source>
        <dbReference type="Proteomes" id="UP001169719"/>
    </source>
</evidence>
<evidence type="ECO:0000313" key="1">
    <source>
        <dbReference type="EMBL" id="MDN2482927.1"/>
    </source>
</evidence>
<dbReference type="EMBL" id="JAUEOZ010000002">
    <property type="protein sequence ID" value="MDN2482927.1"/>
    <property type="molecule type" value="Genomic_DNA"/>
</dbReference>
<accession>A0ABT7Y4K5</accession>
<comment type="caution">
    <text evidence="1">The sequence shown here is derived from an EMBL/GenBank/DDBJ whole genome shotgun (WGS) entry which is preliminary data.</text>
</comment>
<sequence>MKINRLKLLTVILLSWLSLPLFAFAQVTDLTWTELIPEHEHERYNLIMEAQSASMMMIDHNSDLAAKQIKFGSTREDLIDTNIRIQGFIIPLEGDFTLLREFLLVPFIGACIHVPPPPPNQMIYVKSEKGIAAQELWAGVAVTGTIKAETIDNELATIGYSMDLIDIEKL</sequence>
<dbReference type="Gene3D" id="2.40.50.870">
    <property type="entry name" value="Protein of unknown function (DUF3299)"/>
    <property type="match status" value="1"/>
</dbReference>
<name>A0ABT7Y4K5_9VIBR</name>
<dbReference type="Pfam" id="PF11736">
    <property type="entry name" value="DUF3299"/>
    <property type="match status" value="1"/>
</dbReference>
<proteinExistence type="predicted"/>
<dbReference type="Proteomes" id="UP001169719">
    <property type="component" value="Unassembled WGS sequence"/>
</dbReference>
<protein>
    <submittedName>
        <fullName evidence="1">DUF3299 domain-containing protein</fullName>
    </submittedName>
</protein>
<gene>
    <name evidence="1" type="ORF">QWJ08_16415</name>
</gene>
<dbReference type="InterPro" id="IPR021727">
    <property type="entry name" value="DUF3299"/>
</dbReference>
<reference evidence="1" key="1">
    <citation type="submission" date="2024-05" db="EMBL/GenBank/DDBJ databases">
        <title>Genome Sequences of Four Agar- Degrading Marine Bacteria.</title>
        <authorList>
            <person name="Phillips E.K."/>
            <person name="Shaffer J.C."/>
            <person name="Henson M.W."/>
            <person name="Temperton B."/>
            <person name="Thrash C.J."/>
            <person name="Martin M.O."/>
        </authorList>
    </citation>
    <scope>NUCLEOTIDE SEQUENCE</scope>
    <source>
        <strain evidence="1">EKP203</strain>
    </source>
</reference>
<organism evidence="1 2">
    <name type="scientific">Vibrio agarivorans</name>
    <dbReference type="NCBI Taxonomy" id="153622"/>
    <lineage>
        <taxon>Bacteria</taxon>
        <taxon>Pseudomonadati</taxon>
        <taxon>Pseudomonadota</taxon>
        <taxon>Gammaproteobacteria</taxon>
        <taxon>Vibrionales</taxon>
        <taxon>Vibrionaceae</taxon>
        <taxon>Vibrio</taxon>
    </lineage>
</organism>
<dbReference type="RefSeq" id="WP_289962979.1">
    <property type="nucleotide sequence ID" value="NZ_JAUEOZ010000002.1"/>
</dbReference>
<keyword evidence="2" id="KW-1185">Reference proteome</keyword>